<gene>
    <name evidence="2" type="ORF">ADEAN_000641800</name>
</gene>
<sequence>MYEPSNSDVASQSTRRSERSRQSAGKHSRAVPSSKSSSVWSKSETTPSHHVDAASELYQPAPKHTEADEASQGSETRPFLGNDDGVRSPSHDEESEAPATSDALYSCAGPDDESLAQSAVRTDIAPSDAFQSVKEMPTVESAAPAKAPSTASVPRSNKYTGSETSPNKQLSSNSKPSSAAPSSRPASSASGRKDVASTPYHRGKAAVPPYERLERGADMPDHQRPTEETNGTVEPQPSEVNERGSESQRPYEQSDRSSSAYMDEAEDQSDYYEGNEPDEQNAEDYVDEYYEEHVAESDYRDEEEYNEDVNDADVGVNDSASGVSGGDDIQEAKLMAAAAVVVANAALKKVLEVEKRHQNK</sequence>
<feature type="compositionally biased region" description="Low complexity" evidence="1">
    <location>
        <begin position="141"/>
        <end position="154"/>
    </location>
</feature>
<feature type="compositionally biased region" description="Polar residues" evidence="1">
    <location>
        <begin position="247"/>
        <end position="260"/>
    </location>
</feature>
<dbReference type="AlphaFoldDB" id="A0A7G2CHU5"/>
<organism evidence="2 3">
    <name type="scientific">Angomonas deanei</name>
    <dbReference type="NCBI Taxonomy" id="59799"/>
    <lineage>
        <taxon>Eukaryota</taxon>
        <taxon>Discoba</taxon>
        <taxon>Euglenozoa</taxon>
        <taxon>Kinetoplastea</taxon>
        <taxon>Metakinetoplastina</taxon>
        <taxon>Trypanosomatida</taxon>
        <taxon>Trypanosomatidae</taxon>
        <taxon>Strigomonadinae</taxon>
        <taxon>Angomonas</taxon>
    </lineage>
</organism>
<feature type="compositionally biased region" description="Polar residues" evidence="1">
    <location>
        <begin position="1"/>
        <end position="10"/>
    </location>
</feature>
<reference evidence="2 3" key="1">
    <citation type="submission" date="2020-08" db="EMBL/GenBank/DDBJ databases">
        <authorList>
            <person name="Newling K."/>
            <person name="Davey J."/>
            <person name="Forrester S."/>
        </authorList>
    </citation>
    <scope>NUCLEOTIDE SEQUENCE [LARGE SCALE GENOMIC DNA]</scope>
    <source>
        <strain evidence="3">Crithidia deanei Carvalho (ATCC PRA-265)</strain>
    </source>
</reference>
<feature type="compositionally biased region" description="Acidic residues" evidence="1">
    <location>
        <begin position="299"/>
        <end position="311"/>
    </location>
</feature>
<evidence type="ECO:0000313" key="3">
    <source>
        <dbReference type="Proteomes" id="UP000515908"/>
    </source>
</evidence>
<feature type="region of interest" description="Disordered" evidence="1">
    <location>
        <begin position="1"/>
        <end position="323"/>
    </location>
</feature>
<dbReference type="VEuPathDB" id="TriTrypDB:ADEAN_000641800"/>
<name>A0A7G2CHU5_9TRYP</name>
<feature type="compositionally biased region" description="Polar residues" evidence="1">
    <location>
        <begin position="228"/>
        <end position="239"/>
    </location>
</feature>
<proteinExistence type="predicted"/>
<dbReference type="EMBL" id="LR877156">
    <property type="protein sequence ID" value="CAD2218925.1"/>
    <property type="molecule type" value="Genomic_DNA"/>
</dbReference>
<feature type="compositionally biased region" description="Basic and acidic residues" evidence="1">
    <location>
        <begin position="211"/>
        <end position="227"/>
    </location>
</feature>
<feature type="compositionally biased region" description="Low complexity" evidence="1">
    <location>
        <begin position="31"/>
        <end position="46"/>
    </location>
</feature>
<evidence type="ECO:0000256" key="1">
    <source>
        <dbReference type="SAM" id="MobiDB-lite"/>
    </source>
</evidence>
<evidence type="ECO:0000313" key="2">
    <source>
        <dbReference type="EMBL" id="CAD2218925.1"/>
    </source>
</evidence>
<feature type="compositionally biased region" description="Acidic residues" evidence="1">
    <location>
        <begin position="263"/>
        <end position="290"/>
    </location>
</feature>
<dbReference type="Proteomes" id="UP000515908">
    <property type="component" value="Chromosome 12"/>
</dbReference>
<keyword evidence="3" id="KW-1185">Reference proteome</keyword>
<feature type="compositionally biased region" description="Polar residues" evidence="1">
    <location>
        <begin position="155"/>
        <end position="164"/>
    </location>
</feature>
<feature type="compositionally biased region" description="Low complexity" evidence="1">
    <location>
        <begin position="165"/>
        <end position="190"/>
    </location>
</feature>
<accession>A0A7G2CHU5</accession>
<protein>
    <submittedName>
        <fullName evidence="2">Uncharacterized protein</fullName>
    </submittedName>
</protein>